<dbReference type="EMBL" id="BSPO01000002">
    <property type="protein sequence ID" value="GLS83370.1"/>
    <property type="molecule type" value="Genomic_DNA"/>
</dbReference>
<proteinExistence type="predicted"/>
<comment type="caution">
    <text evidence="1">The sequence shown here is derived from an EMBL/GenBank/DDBJ whole genome shotgun (WGS) entry which is preliminary data.</text>
</comment>
<evidence type="ECO:0000313" key="2">
    <source>
        <dbReference type="Proteomes" id="UP001157439"/>
    </source>
</evidence>
<evidence type="ECO:0000313" key="1">
    <source>
        <dbReference type="EMBL" id="GLS83370.1"/>
    </source>
</evidence>
<name>A0AA37TQ73_9GAMM</name>
<organism evidence="1 2">
    <name type="scientific">Paraferrimonas haliotis</name>
    <dbReference type="NCBI Taxonomy" id="2013866"/>
    <lineage>
        <taxon>Bacteria</taxon>
        <taxon>Pseudomonadati</taxon>
        <taxon>Pseudomonadota</taxon>
        <taxon>Gammaproteobacteria</taxon>
        <taxon>Alteromonadales</taxon>
        <taxon>Ferrimonadaceae</taxon>
        <taxon>Paraferrimonas</taxon>
    </lineage>
</organism>
<gene>
    <name evidence="1" type="ORF">GCM10007894_13470</name>
</gene>
<sequence>MDLPIVIYLKSGCSLAGEPEPFMNDKNYAQQLFRSVRMLMDGKSYTFLGIWPHKHATKHVQTSCDCVLKEVSPRRWA</sequence>
<accession>A0AA37TQ73</accession>
<keyword evidence="2" id="KW-1185">Reference proteome</keyword>
<protein>
    <submittedName>
        <fullName evidence="1">Uncharacterized protein</fullName>
    </submittedName>
</protein>
<dbReference type="AlphaFoldDB" id="A0AA37TQ73"/>
<dbReference type="Proteomes" id="UP001157439">
    <property type="component" value="Unassembled WGS sequence"/>
</dbReference>
<reference evidence="1 2" key="1">
    <citation type="journal article" date="2014" name="Int. J. Syst. Evol. Microbiol.">
        <title>Complete genome sequence of Corynebacterium casei LMG S-19264T (=DSM 44701T), isolated from a smear-ripened cheese.</title>
        <authorList>
            <consortium name="US DOE Joint Genome Institute (JGI-PGF)"/>
            <person name="Walter F."/>
            <person name="Albersmeier A."/>
            <person name="Kalinowski J."/>
            <person name="Ruckert C."/>
        </authorList>
    </citation>
    <scope>NUCLEOTIDE SEQUENCE [LARGE SCALE GENOMIC DNA]</scope>
    <source>
        <strain evidence="1 2">NBRC 112785</strain>
    </source>
</reference>